<dbReference type="SUPFAM" id="SSF56349">
    <property type="entry name" value="DNA breaking-rejoining enzymes"/>
    <property type="match status" value="1"/>
</dbReference>
<dbReference type="InterPro" id="IPR011010">
    <property type="entry name" value="DNA_brk_join_enz"/>
</dbReference>
<proteinExistence type="predicted"/>
<feature type="domain" description="Tyr recombinase" evidence="2">
    <location>
        <begin position="2"/>
        <end position="173"/>
    </location>
</feature>
<protein>
    <submittedName>
        <fullName evidence="3">Integrase</fullName>
    </submittedName>
</protein>
<dbReference type="Pfam" id="PF00589">
    <property type="entry name" value="Phage_integrase"/>
    <property type="match status" value="1"/>
</dbReference>
<keyword evidence="4" id="KW-1185">Reference proteome</keyword>
<dbReference type="PROSITE" id="PS51898">
    <property type="entry name" value="TYR_RECOMBINASE"/>
    <property type="match status" value="1"/>
</dbReference>
<dbReference type="InterPro" id="IPR013762">
    <property type="entry name" value="Integrase-like_cat_sf"/>
</dbReference>
<organism evidence="3 4">
    <name type="scientific">Neobacillus ginsengisoli</name>
    <dbReference type="NCBI Taxonomy" id="904295"/>
    <lineage>
        <taxon>Bacteria</taxon>
        <taxon>Bacillati</taxon>
        <taxon>Bacillota</taxon>
        <taxon>Bacilli</taxon>
        <taxon>Bacillales</taxon>
        <taxon>Bacillaceae</taxon>
        <taxon>Neobacillus</taxon>
    </lineage>
</organism>
<comment type="caution">
    <text evidence="3">The sequence shown here is derived from an EMBL/GenBank/DDBJ whole genome shotgun (WGS) entry which is preliminary data.</text>
</comment>
<name>A0ABT9XQ51_9BACI</name>
<dbReference type="Proteomes" id="UP001224122">
    <property type="component" value="Unassembled WGS sequence"/>
</dbReference>
<dbReference type="InterPro" id="IPR002104">
    <property type="entry name" value="Integrase_catalytic"/>
</dbReference>
<dbReference type="RefSeq" id="WP_307403774.1">
    <property type="nucleotide sequence ID" value="NZ_JAUSTW010000001.1"/>
</dbReference>
<evidence type="ECO:0000313" key="4">
    <source>
        <dbReference type="Proteomes" id="UP001224122"/>
    </source>
</evidence>
<evidence type="ECO:0000256" key="1">
    <source>
        <dbReference type="ARBA" id="ARBA00023172"/>
    </source>
</evidence>
<accession>A0ABT9XQ51</accession>
<gene>
    <name evidence="3" type="ORF">J2S10_000187</name>
</gene>
<sequence>MVCEPIKDKEIVKEILEALRMRRNGFRDALFFEFLLSTALRVSDALSIPKKDIDFIEGTVRVHISKTKGFKIIKLNPPILKDLHQYTKDMRDTDLIFPFKRQWAHKMMKWACEMVGLDKSRYSIHSTKKTAGWFFYISQFDIVKTMHFLGHRDTKETMAYLMIHDEEVNQQLAGMSWR</sequence>
<evidence type="ECO:0000313" key="3">
    <source>
        <dbReference type="EMBL" id="MDQ0197082.1"/>
    </source>
</evidence>
<evidence type="ECO:0000259" key="2">
    <source>
        <dbReference type="PROSITE" id="PS51898"/>
    </source>
</evidence>
<keyword evidence="1" id="KW-0233">DNA recombination</keyword>
<reference evidence="3 4" key="1">
    <citation type="submission" date="2023-07" db="EMBL/GenBank/DDBJ databases">
        <title>Genomic Encyclopedia of Type Strains, Phase IV (KMG-IV): sequencing the most valuable type-strain genomes for metagenomic binning, comparative biology and taxonomic classification.</title>
        <authorList>
            <person name="Goeker M."/>
        </authorList>
    </citation>
    <scope>NUCLEOTIDE SEQUENCE [LARGE SCALE GENOMIC DNA]</scope>
    <source>
        <strain evidence="3 4">DSM 27594</strain>
    </source>
</reference>
<dbReference type="EMBL" id="JAUSTW010000001">
    <property type="protein sequence ID" value="MDQ0197082.1"/>
    <property type="molecule type" value="Genomic_DNA"/>
</dbReference>
<dbReference type="Gene3D" id="1.10.443.10">
    <property type="entry name" value="Intergrase catalytic core"/>
    <property type="match status" value="1"/>
</dbReference>